<dbReference type="GO" id="GO:0009306">
    <property type="term" value="P:protein secretion"/>
    <property type="evidence" value="ECO:0007669"/>
    <property type="project" value="TreeGrafter"/>
</dbReference>
<sequence length="340" mass="37942">MCIALITTSHPDYAIVIADNRDEFILRPTSRPEWWKHAAGHEILSSRDLQRAEKGTWLGISREGSLAVLTNYRETGPDDKEHPICAKRSRGGMVTAWLGSRSHESMADAVHNLLAEGVRGVGGFSMVCGKLRKTGERQLQPLGIVSNRCDHIDHVEWIGDKRDQVYGLSNTVYGDPDSWRKIDDGMKMIDQAAKDAYAKKLTEDQFCDALFGILDTNTFPDMSGASMEETIAYMRESIFIPPVGDKKHREAMEARRALGKGKWTNESETSVVETSPSPERGGLVAGFDTGMYGTQRQTLILVDWEGNVTFKERALWDANGNPLVRGEADVVHKFKIEGWD</sequence>
<dbReference type="PANTHER" id="PTHR17985:SF8">
    <property type="entry name" value="TRANSPORT AND GOLGI ORGANIZATION PROTEIN 2 HOMOLOG"/>
    <property type="match status" value="1"/>
</dbReference>
<evidence type="ECO:0000313" key="1">
    <source>
        <dbReference type="EMBL" id="PHH51061.1"/>
    </source>
</evidence>
<comment type="caution">
    <text evidence="1">The sequence shown here is derived from an EMBL/GenBank/DDBJ whole genome shotgun (WGS) entry which is preliminary data.</text>
</comment>
<organism evidence="1 2">
    <name type="scientific">Ceratocystis fimbriata CBS 114723</name>
    <dbReference type="NCBI Taxonomy" id="1035309"/>
    <lineage>
        <taxon>Eukaryota</taxon>
        <taxon>Fungi</taxon>
        <taxon>Dikarya</taxon>
        <taxon>Ascomycota</taxon>
        <taxon>Pezizomycotina</taxon>
        <taxon>Sordariomycetes</taxon>
        <taxon>Hypocreomycetidae</taxon>
        <taxon>Microascales</taxon>
        <taxon>Ceratocystidaceae</taxon>
        <taxon>Ceratocystis</taxon>
    </lineage>
</organism>
<dbReference type="AlphaFoldDB" id="A0A2C5WZI3"/>
<proteinExistence type="predicted"/>
<dbReference type="Proteomes" id="UP000222788">
    <property type="component" value="Unassembled WGS sequence"/>
</dbReference>
<dbReference type="OrthoDB" id="191601at2759"/>
<protein>
    <submittedName>
        <fullName evidence="1">Uncharacterized protein YGR127W</fullName>
    </submittedName>
</protein>
<dbReference type="GO" id="GO:0005794">
    <property type="term" value="C:Golgi apparatus"/>
    <property type="evidence" value="ECO:0007669"/>
    <property type="project" value="TreeGrafter"/>
</dbReference>
<reference evidence="1 2" key="2">
    <citation type="journal article" date="2013" name="IMA Fungus">
        <title>IMA Genome-F 1: Ceratocystis fimbriata: Draft nuclear genome sequence for the plant pathogen, Ceratocystis fimbriata.</title>
        <authorList>
            <person name="Wilken P.M."/>
            <person name="Steenkamp E.T."/>
            <person name="Wingfield M.J."/>
            <person name="de Beer Z.W."/>
            <person name="Wingfield B.D."/>
        </authorList>
    </citation>
    <scope>NUCLEOTIDE SEQUENCE [LARGE SCALE GENOMIC DNA]</scope>
    <source>
        <strain evidence="1 2">CBS 114723</strain>
    </source>
</reference>
<accession>A0A2C5WZI3</accession>
<gene>
    <name evidence="1" type="primary">YGR127W</name>
    <name evidence="1" type="ORF">CFIMG_004129RAa</name>
</gene>
<dbReference type="Pfam" id="PF05742">
    <property type="entry name" value="TANGO2"/>
    <property type="match status" value="1"/>
</dbReference>
<name>A0A2C5WZI3_9PEZI</name>
<dbReference type="EMBL" id="APWK03000105">
    <property type="protein sequence ID" value="PHH51061.1"/>
    <property type="molecule type" value="Genomic_DNA"/>
</dbReference>
<keyword evidence="2" id="KW-1185">Reference proteome</keyword>
<reference evidence="1 2" key="1">
    <citation type="journal article" date="2013" name="Fungal Biol.">
        <title>Analysis of microsatellite markers in the genome of the plant pathogen Ceratocystis fimbriata.</title>
        <authorList>
            <person name="Simpson M.C."/>
            <person name="Wilken P.M."/>
            <person name="Coetzee M.P."/>
            <person name="Wingfield M.J."/>
            <person name="Wingfield B.D."/>
        </authorList>
    </citation>
    <scope>NUCLEOTIDE SEQUENCE [LARGE SCALE GENOMIC DNA]</scope>
    <source>
        <strain evidence="1 2">CBS 114723</strain>
    </source>
</reference>
<dbReference type="PANTHER" id="PTHR17985">
    <property type="entry name" value="SER/THR-RICH PROTEIN T10 IN DGCR REGION"/>
    <property type="match status" value="1"/>
</dbReference>
<evidence type="ECO:0000313" key="2">
    <source>
        <dbReference type="Proteomes" id="UP000222788"/>
    </source>
</evidence>
<dbReference type="InterPro" id="IPR008551">
    <property type="entry name" value="TANGO2"/>
</dbReference>
<dbReference type="GO" id="GO:0007030">
    <property type="term" value="P:Golgi organization"/>
    <property type="evidence" value="ECO:0007669"/>
    <property type="project" value="TreeGrafter"/>
</dbReference>